<evidence type="ECO:0000256" key="2">
    <source>
        <dbReference type="ARBA" id="ARBA00004442"/>
    </source>
</evidence>
<keyword evidence="5" id="KW-0732">Signal</keyword>
<feature type="non-terminal residue" evidence="9">
    <location>
        <position position="1"/>
    </location>
</feature>
<proteinExistence type="predicted"/>
<dbReference type="PANTHER" id="PTHR11319">
    <property type="entry name" value="G PROTEIN-COUPLED RECEPTOR-RELATED"/>
    <property type="match status" value="1"/>
</dbReference>
<protein>
    <submittedName>
        <fullName evidence="9">Ornithine carbamoyltransferase</fullName>
        <ecNumber evidence="9">2.1.3.3</ecNumber>
    </submittedName>
</protein>
<evidence type="ECO:0000256" key="1">
    <source>
        <dbReference type="ARBA" id="ARBA00004196"/>
    </source>
</evidence>
<evidence type="ECO:0000256" key="5">
    <source>
        <dbReference type="ARBA" id="ARBA00022729"/>
    </source>
</evidence>
<feature type="compositionally biased region" description="Pro residues" evidence="8">
    <location>
        <begin position="511"/>
        <end position="521"/>
    </location>
</feature>
<evidence type="ECO:0000256" key="8">
    <source>
        <dbReference type="SAM" id="MobiDB-lite"/>
    </source>
</evidence>
<dbReference type="SUPFAM" id="SSF51126">
    <property type="entry name" value="Pectin lyase-like"/>
    <property type="match status" value="1"/>
</dbReference>
<organism evidence="9">
    <name type="scientific">uncultured Solirubrobacteraceae bacterium</name>
    <dbReference type="NCBI Taxonomy" id="1162706"/>
    <lineage>
        <taxon>Bacteria</taxon>
        <taxon>Bacillati</taxon>
        <taxon>Actinomycetota</taxon>
        <taxon>Thermoleophilia</taxon>
        <taxon>Solirubrobacterales</taxon>
        <taxon>Solirubrobacteraceae</taxon>
        <taxon>environmental samples</taxon>
    </lineage>
</organism>
<evidence type="ECO:0000256" key="6">
    <source>
        <dbReference type="ARBA" id="ARBA00023136"/>
    </source>
</evidence>
<feature type="compositionally biased region" description="Basic and acidic residues" evidence="8">
    <location>
        <begin position="456"/>
        <end position="476"/>
    </location>
</feature>
<keyword evidence="6" id="KW-0472">Membrane</keyword>
<accession>A0A6J4TSD1</accession>
<dbReference type="PANTHER" id="PTHR11319:SF35">
    <property type="entry name" value="OUTER MEMBRANE PROTEIN PMPC-RELATED"/>
    <property type="match status" value="1"/>
</dbReference>
<evidence type="ECO:0000256" key="3">
    <source>
        <dbReference type="ARBA" id="ARBA00004613"/>
    </source>
</evidence>
<dbReference type="NCBIfam" id="NF041518">
    <property type="entry name" value="choice_anch_Q"/>
    <property type="match status" value="1"/>
</dbReference>
<name>A0A6J4TSD1_9ACTN</name>
<dbReference type="AlphaFoldDB" id="A0A6J4TSD1"/>
<keyword evidence="4" id="KW-0964">Secreted</keyword>
<keyword evidence="7" id="KW-0998">Cell outer membrane</keyword>
<evidence type="ECO:0000256" key="4">
    <source>
        <dbReference type="ARBA" id="ARBA00022525"/>
    </source>
</evidence>
<reference evidence="9" key="1">
    <citation type="submission" date="2020-02" db="EMBL/GenBank/DDBJ databases">
        <authorList>
            <person name="Meier V. D."/>
        </authorList>
    </citation>
    <scope>NUCLEOTIDE SEQUENCE</scope>
    <source>
        <strain evidence="9">AVDCRST_MAG85</strain>
    </source>
</reference>
<evidence type="ECO:0000256" key="7">
    <source>
        <dbReference type="ARBA" id="ARBA00023237"/>
    </source>
</evidence>
<dbReference type="InterPro" id="IPR003368">
    <property type="entry name" value="POMP_repeat"/>
</dbReference>
<dbReference type="GO" id="GO:0004585">
    <property type="term" value="F:ornithine carbamoyltransferase activity"/>
    <property type="evidence" value="ECO:0007669"/>
    <property type="project" value="UniProtKB-EC"/>
</dbReference>
<gene>
    <name evidence="9" type="ORF">AVDCRST_MAG85-3567</name>
</gene>
<dbReference type="InterPro" id="IPR006626">
    <property type="entry name" value="PbH1"/>
</dbReference>
<dbReference type="Pfam" id="PF02415">
    <property type="entry name" value="Chlam_PMP"/>
    <property type="match status" value="1"/>
</dbReference>
<sequence length="644" mass="65822">LADTEAGECEAEGTGNGCTLREAVEEANAENDSDLITFKSGLTGEIELTQDQIRIDYGVKIDGPGKNVISVSGDPDDDGTGDSRIFRVDDQATISGLTLTDADAGEGERGGAVYATPGSSLLITNSVVSDSTAVRGGAIAAGLPGDDNFKYEANQASVTITNSELRDNVAGDEGGGALSVSGALTVARSEIANNRSGSTGGAIDLPFGRADLDVIDSVISGNRAAGDGGGIAIESVGVGKYDQTSAATILRSTISGNTAGEDGGGLFVAGLPGGDSLTLSDSTVSDNKATATGGGISLANETPADGPFSVSNSTVSRNNADTGGGISFGGNSTNAVNSSDTISVDNATIAANTANRGGGLSLNTYDGTSATIPLRSTIVADNTVAGQPQDLDRADGSEGGGFDLAFSLIEQKGDAPLFSSDTPANVIGEDPKLGALADNGGPTATHLPDGASPAVDRGEAPERLAADQRGEERTIDRSPANPAGGDNTDIGSVELPAEPPAPAATQQQAATPPPPPPPPPNEIARRFPPRGLTQSLSPKSDLKAPYRFTVSGRVIPPTFLSAQQACGSIGFVSVQFKRRTQTISTRRSLVRPDCSYRSTVSFASRKRFGRSRVLRVQVRFLGNQVLEPFKNKVLTARVRREPSR</sequence>
<keyword evidence="9" id="KW-0808">Transferase</keyword>
<dbReference type="SMART" id="SM00710">
    <property type="entry name" value="PbH1"/>
    <property type="match status" value="7"/>
</dbReference>
<dbReference type="InterPro" id="IPR059226">
    <property type="entry name" value="Choice_anch_Q_dom"/>
</dbReference>
<dbReference type="EMBL" id="CADCVT010000395">
    <property type="protein sequence ID" value="CAA9529787.1"/>
    <property type="molecule type" value="Genomic_DNA"/>
</dbReference>
<dbReference type="InterPro" id="IPR011050">
    <property type="entry name" value="Pectin_lyase_fold/virulence"/>
</dbReference>
<evidence type="ECO:0000313" key="9">
    <source>
        <dbReference type="EMBL" id="CAA9529787.1"/>
    </source>
</evidence>
<comment type="subcellular location">
    <subcellularLocation>
        <location evidence="1">Cell envelope</location>
    </subcellularLocation>
    <subcellularLocation>
        <location evidence="2">Cell outer membrane</location>
    </subcellularLocation>
    <subcellularLocation>
        <location evidence="3">Secreted</location>
    </subcellularLocation>
</comment>
<dbReference type="GO" id="GO:0005576">
    <property type="term" value="C:extracellular region"/>
    <property type="evidence" value="ECO:0007669"/>
    <property type="project" value="UniProtKB-SubCell"/>
</dbReference>
<dbReference type="GO" id="GO:0009279">
    <property type="term" value="C:cell outer membrane"/>
    <property type="evidence" value="ECO:0007669"/>
    <property type="project" value="UniProtKB-SubCell"/>
</dbReference>
<feature type="region of interest" description="Disordered" evidence="8">
    <location>
        <begin position="416"/>
        <end position="540"/>
    </location>
</feature>
<dbReference type="EC" id="2.1.3.3" evidence="9"/>